<evidence type="ECO:0000313" key="12">
    <source>
        <dbReference type="Proteomes" id="UP000504612"/>
    </source>
</evidence>
<dbReference type="InterPro" id="IPR001766">
    <property type="entry name" value="Fork_head_dom"/>
</dbReference>
<dbReference type="InterPro" id="IPR018122">
    <property type="entry name" value="TF_fork_head_CS_1"/>
</dbReference>
<dbReference type="SMART" id="SM00339">
    <property type="entry name" value="FH"/>
    <property type="match status" value="1"/>
</dbReference>
<feature type="region of interest" description="Disordered" evidence="10">
    <location>
        <begin position="1"/>
        <end position="55"/>
    </location>
</feature>
<protein>
    <recommendedName>
        <fullName evidence="7">Forkhead box protein G1</fullName>
    </recommendedName>
    <alternativeName>
        <fullName evidence="8">Forkhead box protein L2</fullName>
    </alternativeName>
</protein>
<dbReference type="GO" id="GO:0000981">
    <property type="term" value="F:DNA-binding transcription factor activity, RNA polymerase II-specific"/>
    <property type="evidence" value="ECO:0007669"/>
    <property type="project" value="TreeGrafter"/>
</dbReference>
<dbReference type="KEGG" id="nss:113424653"/>
<organism evidence="12 13">
    <name type="scientific">Notechis scutatus</name>
    <name type="common">mainland tiger snake</name>
    <dbReference type="NCBI Taxonomy" id="8663"/>
    <lineage>
        <taxon>Eukaryota</taxon>
        <taxon>Metazoa</taxon>
        <taxon>Chordata</taxon>
        <taxon>Craniata</taxon>
        <taxon>Vertebrata</taxon>
        <taxon>Euteleostomi</taxon>
        <taxon>Lepidosauria</taxon>
        <taxon>Squamata</taxon>
        <taxon>Bifurcata</taxon>
        <taxon>Unidentata</taxon>
        <taxon>Episquamata</taxon>
        <taxon>Toxicofera</taxon>
        <taxon>Serpentes</taxon>
        <taxon>Colubroidea</taxon>
        <taxon>Elapidae</taxon>
        <taxon>Hydrophiinae</taxon>
        <taxon>Notechis</taxon>
    </lineage>
</organism>
<feature type="compositionally biased region" description="Pro residues" evidence="10">
    <location>
        <begin position="195"/>
        <end position="206"/>
    </location>
</feature>
<dbReference type="SUPFAM" id="SSF46785">
    <property type="entry name" value="Winged helix' DNA-binding domain"/>
    <property type="match status" value="1"/>
</dbReference>
<dbReference type="GO" id="GO:0030154">
    <property type="term" value="P:cell differentiation"/>
    <property type="evidence" value="ECO:0007669"/>
    <property type="project" value="UniProtKB-KW"/>
</dbReference>
<reference evidence="13" key="1">
    <citation type="submission" date="2025-08" db="UniProtKB">
        <authorList>
            <consortium name="RefSeq"/>
        </authorList>
    </citation>
    <scope>IDENTIFICATION</scope>
</reference>
<dbReference type="Pfam" id="PF00250">
    <property type="entry name" value="Forkhead"/>
    <property type="match status" value="1"/>
</dbReference>
<dbReference type="RefSeq" id="XP_026542245.1">
    <property type="nucleotide sequence ID" value="XM_026686460.1"/>
</dbReference>
<dbReference type="PANTHER" id="PTHR11829:SF411">
    <property type="entry name" value="FORKHEAD BOX PROTEIN L2"/>
    <property type="match status" value="1"/>
</dbReference>
<feature type="region of interest" description="Disordered" evidence="10">
    <location>
        <begin position="68"/>
        <end position="93"/>
    </location>
</feature>
<keyword evidence="6 9" id="KW-0539">Nucleus</keyword>
<keyword evidence="12" id="KW-1185">Reference proteome</keyword>
<evidence type="ECO:0000256" key="6">
    <source>
        <dbReference type="ARBA" id="ARBA00023242"/>
    </source>
</evidence>
<comment type="subcellular location">
    <subcellularLocation>
        <location evidence="1 9">Nucleus</location>
    </subcellularLocation>
</comment>
<dbReference type="Gene3D" id="1.10.10.10">
    <property type="entry name" value="Winged helix-like DNA-binding domain superfamily/Winged helix DNA-binding domain"/>
    <property type="match status" value="1"/>
</dbReference>
<dbReference type="GeneID" id="113424653"/>
<feature type="domain" description="Fork-head" evidence="11">
    <location>
        <begin position="94"/>
        <end position="187"/>
    </location>
</feature>
<keyword evidence="4" id="KW-0832">Ubl conjugation</keyword>
<evidence type="ECO:0000256" key="9">
    <source>
        <dbReference type="PROSITE-ProRule" id="PRU00089"/>
    </source>
</evidence>
<dbReference type="PANTHER" id="PTHR11829">
    <property type="entry name" value="FORKHEAD BOX PROTEIN"/>
    <property type="match status" value="1"/>
</dbReference>
<dbReference type="GO" id="GO:0009653">
    <property type="term" value="P:anatomical structure morphogenesis"/>
    <property type="evidence" value="ECO:0007669"/>
    <property type="project" value="TreeGrafter"/>
</dbReference>
<evidence type="ECO:0000313" key="13">
    <source>
        <dbReference type="RefSeq" id="XP_026542245.1"/>
    </source>
</evidence>
<dbReference type="GO" id="GO:0000978">
    <property type="term" value="F:RNA polymerase II cis-regulatory region sequence-specific DNA binding"/>
    <property type="evidence" value="ECO:0007669"/>
    <property type="project" value="TreeGrafter"/>
</dbReference>
<dbReference type="PRINTS" id="PR00053">
    <property type="entry name" value="FORKHEAD"/>
</dbReference>
<dbReference type="PROSITE" id="PS50039">
    <property type="entry name" value="FORK_HEAD_3"/>
    <property type="match status" value="1"/>
</dbReference>
<keyword evidence="3" id="KW-0221">Differentiation</keyword>
<evidence type="ECO:0000256" key="5">
    <source>
        <dbReference type="ARBA" id="ARBA00023125"/>
    </source>
</evidence>
<dbReference type="PROSITE" id="PS00657">
    <property type="entry name" value="FORK_HEAD_1"/>
    <property type="match status" value="1"/>
</dbReference>
<dbReference type="Proteomes" id="UP000504612">
    <property type="component" value="Unplaced"/>
</dbReference>
<dbReference type="InterPro" id="IPR050211">
    <property type="entry name" value="FOX_domain-containing"/>
</dbReference>
<evidence type="ECO:0000256" key="1">
    <source>
        <dbReference type="ARBA" id="ARBA00004123"/>
    </source>
</evidence>
<dbReference type="PROSITE" id="PS00658">
    <property type="entry name" value="FORK_HEAD_2"/>
    <property type="match status" value="1"/>
</dbReference>
<dbReference type="InterPro" id="IPR036390">
    <property type="entry name" value="WH_DNA-bd_sf"/>
</dbReference>
<feature type="DNA-binding region" description="Fork-head" evidence="9">
    <location>
        <begin position="94"/>
        <end position="187"/>
    </location>
</feature>
<dbReference type="AlphaFoldDB" id="A0A6J1VH77"/>
<dbReference type="FunFam" id="1.10.10.10:FF:000135">
    <property type="entry name" value="forkhead box protein G1"/>
    <property type="match status" value="1"/>
</dbReference>
<keyword evidence="2" id="KW-1017">Isopeptide bond</keyword>
<accession>A0A6J1VH77</accession>
<name>A0A6J1VH77_9SAUR</name>
<sequence length="306" mass="33378">MQEPRKAPPPKLDPLRSSGGSPRPCPAGSPESPKTRDGRGKVGAPRLQKRALEKLSKRCAQEKLSKLCAPELGSGSAQEERPREGEEATGEATKPPYSYMALIAMAIEASPGRRLPLRSIYQYIAGRFPYYRLGQRSWQNSVRHNLSLHECFVKLPRVGGPRKGSDWTLDPAFRSTFEPGKYRRRRRARRSSPPLAAPAAPPPPPRVVETPVRRSCAPAGCLWGPAAVGQTPSHPIGHRPLGIVPLGGCEPCLRLWLPDGVTPPPPPPLLLQPSAAPGPSVPALSDLPFGPYWSWQESSYSLMELK</sequence>
<evidence type="ECO:0000256" key="10">
    <source>
        <dbReference type="SAM" id="MobiDB-lite"/>
    </source>
</evidence>
<evidence type="ECO:0000256" key="7">
    <source>
        <dbReference type="ARBA" id="ARBA00034868"/>
    </source>
</evidence>
<feature type="region of interest" description="Disordered" evidence="10">
    <location>
        <begin position="178"/>
        <end position="210"/>
    </location>
</feature>
<proteinExistence type="predicted"/>
<evidence type="ECO:0000256" key="8">
    <source>
        <dbReference type="ARBA" id="ARBA00034872"/>
    </source>
</evidence>
<evidence type="ECO:0000256" key="3">
    <source>
        <dbReference type="ARBA" id="ARBA00022782"/>
    </source>
</evidence>
<keyword evidence="5 9" id="KW-0238">DNA-binding</keyword>
<evidence type="ECO:0000256" key="4">
    <source>
        <dbReference type="ARBA" id="ARBA00022843"/>
    </source>
</evidence>
<gene>
    <name evidence="13" type="primary">LOC113424653</name>
</gene>
<evidence type="ECO:0000259" key="11">
    <source>
        <dbReference type="PROSITE" id="PS50039"/>
    </source>
</evidence>
<dbReference type="GO" id="GO:0005634">
    <property type="term" value="C:nucleus"/>
    <property type="evidence" value="ECO:0007669"/>
    <property type="project" value="UniProtKB-SubCell"/>
</dbReference>
<dbReference type="InterPro" id="IPR030456">
    <property type="entry name" value="TF_fork_head_CS_2"/>
</dbReference>
<dbReference type="InterPro" id="IPR036388">
    <property type="entry name" value="WH-like_DNA-bd_sf"/>
</dbReference>
<evidence type="ECO:0000256" key="2">
    <source>
        <dbReference type="ARBA" id="ARBA00022499"/>
    </source>
</evidence>